<dbReference type="EMBL" id="JAAAIP010000405">
    <property type="protein sequence ID" value="KAG0317801.1"/>
    <property type="molecule type" value="Genomic_DNA"/>
</dbReference>
<feature type="compositionally biased region" description="Polar residues" evidence="1">
    <location>
        <begin position="289"/>
        <end position="308"/>
    </location>
</feature>
<feature type="compositionally biased region" description="Low complexity" evidence="1">
    <location>
        <begin position="209"/>
        <end position="219"/>
    </location>
</feature>
<dbReference type="Proteomes" id="UP000738325">
    <property type="component" value="Unassembled WGS sequence"/>
</dbReference>
<gene>
    <name evidence="2" type="ORF">BGZ99_006100</name>
</gene>
<keyword evidence="3" id="KW-1185">Reference proteome</keyword>
<dbReference type="AlphaFoldDB" id="A0A9P6REF8"/>
<comment type="caution">
    <text evidence="2">The sequence shown here is derived from an EMBL/GenBank/DDBJ whole genome shotgun (WGS) entry which is preliminary data.</text>
</comment>
<feature type="compositionally biased region" description="Low complexity" evidence="1">
    <location>
        <begin position="188"/>
        <end position="200"/>
    </location>
</feature>
<feature type="non-terminal residue" evidence="2">
    <location>
        <position position="391"/>
    </location>
</feature>
<feature type="region of interest" description="Disordered" evidence="1">
    <location>
        <begin position="179"/>
        <end position="223"/>
    </location>
</feature>
<proteinExistence type="predicted"/>
<reference evidence="2" key="1">
    <citation type="journal article" date="2020" name="Fungal Divers.">
        <title>Resolving the Mortierellaceae phylogeny through synthesis of multi-gene phylogenetics and phylogenomics.</title>
        <authorList>
            <person name="Vandepol N."/>
            <person name="Liber J."/>
            <person name="Desiro A."/>
            <person name="Na H."/>
            <person name="Kennedy M."/>
            <person name="Barry K."/>
            <person name="Grigoriev I.V."/>
            <person name="Miller A.N."/>
            <person name="O'Donnell K."/>
            <person name="Stajich J.E."/>
            <person name="Bonito G."/>
        </authorList>
    </citation>
    <scope>NUCLEOTIDE SEQUENCE</scope>
    <source>
        <strain evidence="2">REB-010B</strain>
    </source>
</reference>
<name>A0A9P6REF8_9FUNG</name>
<protein>
    <submittedName>
        <fullName evidence="2">Uncharacterized protein</fullName>
    </submittedName>
</protein>
<feature type="compositionally biased region" description="Low complexity" evidence="1">
    <location>
        <begin position="326"/>
        <end position="337"/>
    </location>
</feature>
<evidence type="ECO:0000313" key="2">
    <source>
        <dbReference type="EMBL" id="KAG0317801.1"/>
    </source>
</evidence>
<feature type="region of interest" description="Disordered" evidence="1">
    <location>
        <begin position="128"/>
        <end position="160"/>
    </location>
</feature>
<feature type="region of interest" description="Disordered" evidence="1">
    <location>
        <begin position="261"/>
        <end position="337"/>
    </location>
</feature>
<dbReference type="OrthoDB" id="2447180at2759"/>
<accession>A0A9P6REF8</accession>
<evidence type="ECO:0000313" key="3">
    <source>
        <dbReference type="Proteomes" id="UP000738325"/>
    </source>
</evidence>
<evidence type="ECO:0000256" key="1">
    <source>
        <dbReference type="SAM" id="MobiDB-lite"/>
    </source>
</evidence>
<sequence length="391" mass="40957">MSSSTQDLIAHTLTASGSLDSSASLVSPATVPESWESLDTSMRLTLKAEPMSPFGGPSLGLNSVSPLQMSHVDTLAEAPRPPLIQQHQQPQPQLEPMPMQIPLSLSFQNQMQQVQAHVPSSLQLQASSSSSSLSSSSSSSPSMALQAAGTGTATGATPTSTASFSKPFMYTSQLPPMPPSLVIPQVHQSQASSLPSLPSSRNVQSTPLNHHYNSQQQQPNHHHQYGLAHLSELMTGGLVVSKTYSNRPAATHALLHCHASPSEPFMGMQQQQQLQPGSSHSDHDPFAYDQSTGGSLYSSSLDHQQQFQLHHRHGGSDAFLMSRGPSSSSSTCSTSSSATFPYDSHHHAFGSKSNSISSSFGSNNSGALSGMSTLMTGSSAVLATAGAGAGT</sequence>
<organism evidence="2 3">
    <name type="scientific">Dissophora globulifera</name>
    <dbReference type="NCBI Taxonomy" id="979702"/>
    <lineage>
        <taxon>Eukaryota</taxon>
        <taxon>Fungi</taxon>
        <taxon>Fungi incertae sedis</taxon>
        <taxon>Mucoromycota</taxon>
        <taxon>Mortierellomycotina</taxon>
        <taxon>Mortierellomycetes</taxon>
        <taxon>Mortierellales</taxon>
        <taxon>Mortierellaceae</taxon>
        <taxon>Dissophora</taxon>
    </lineage>
</organism>